<feature type="domain" description="Protein kinase" evidence="19">
    <location>
        <begin position="513"/>
        <end position="771"/>
    </location>
</feature>
<evidence type="ECO:0000313" key="21">
    <source>
        <dbReference type="EMBL" id="KAL1497233.1"/>
    </source>
</evidence>
<dbReference type="InterPro" id="IPR011009">
    <property type="entry name" value="Kinase-like_dom_sf"/>
</dbReference>
<protein>
    <recommendedName>
        <fullName evidence="3">non-specific serine/threonine protein kinase</fullName>
        <ecNumber evidence="3">2.7.11.1</ecNumber>
    </recommendedName>
</protein>
<organism evidence="21 22">
    <name type="scientific">Hypothenemus hampei</name>
    <name type="common">Coffee berry borer</name>
    <dbReference type="NCBI Taxonomy" id="57062"/>
    <lineage>
        <taxon>Eukaryota</taxon>
        <taxon>Metazoa</taxon>
        <taxon>Ecdysozoa</taxon>
        <taxon>Arthropoda</taxon>
        <taxon>Hexapoda</taxon>
        <taxon>Insecta</taxon>
        <taxon>Pterygota</taxon>
        <taxon>Neoptera</taxon>
        <taxon>Endopterygota</taxon>
        <taxon>Coleoptera</taxon>
        <taxon>Polyphaga</taxon>
        <taxon>Cucujiformia</taxon>
        <taxon>Curculionidae</taxon>
        <taxon>Scolytinae</taxon>
        <taxon>Hypothenemus</taxon>
    </lineage>
</organism>
<dbReference type="Gene3D" id="3.30.200.20">
    <property type="entry name" value="Phosphorylase Kinase, domain 1"/>
    <property type="match status" value="1"/>
</dbReference>
<evidence type="ECO:0000256" key="6">
    <source>
        <dbReference type="ARBA" id="ARBA00022679"/>
    </source>
</evidence>
<dbReference type="FunFam" id="1.20.1440.180:FF:000001">
    <property type="entry name" value="Serine/threonine-protein kinase/endoribonuclease IRE1"/>
    <property type="match status" value="1"/>
</dbReference>
<evidence type="ECO:0000256" key="4">
    <source>
        <dbReference type="ARBA" id="ARBA00022527"/>
    </source>
</evidence>
<reference evidence="21 22" key="1">
    <citation type="submission" date="2024-05" db="EMBL/GenBank/DDBJ databases">
        <title>Genetic variation in Jamaican populations of the coffee berry borer (Hypothenemus hampei).</title>
        <authorList>
            <person name="Errbii M."/>
            <person name="Myrie A."/>
        </authorList>
    </citation>
    <scope>NUCLEOTIDE SEQUENCE [LARGE SCALE GENOMIC DNA]</scope>
    <source>
        <strain evidence="21">JA-Hopewell-2020-01-JO</strain>
        <tissue evidence="21">Whole body</tissue>
    </source>
</reference>
<dbReference type="InterPro" id="IPR011047">
    <property type="entry name" value="Quinoprotein_ADH-like_sf"/>
</dbReference>
<dbReference type="GO" id="GO:0010468">
    <property type="term" value="P:regulation of gene expression"/>
    <property type="evidence" value="ECO:0007669"/>
    <property type="project" value="UniProtKB-ARBA"/>
</dbReference>
<dbReference type="GO" id="GO:0016787">
    <property type="term" value="F:hydrolase activity"/>
    <property type="evidence" value="ECO:0007669"/>
    <property type="project" value="UniProtKB-KW"/>
</dbReference>
<evidence type="ECO:0000256" key="7">
    <source>
        <dbReference type="ARBA" id="ARBA00022692"/>
    </source>
</evidence>
<dbReference type="InterPro" id="IPR008271">
    <property type="entry name" value="Ser/Thr_kinase_AS"/>
</dbReference>
<dbReference type="SMART" id="SM00564">
    <property type="entry name" value="PQQ"/>
    <property type="match status" value="4"/>
</dbReference>
<dbReference type="InterPro" id="IPR045133">
    <property type="entry name" value="IRE1/2-like"/>
</dbReference>
<evidence type="ECO:0000256" key="10">
    <source>
        <dbReference type="ARBA" id="ARBA00022777"/>
    </source>
</evidence>
<dbReference type="SUPFAM" id="SSF56112">
    <property type="entry name" value="Protein kinase-like (PK-like)"/>
    <property type="match status" value="1"/>
</dbReference>
<name>A0ABD1END1_HYPHA</name>
<dbReference type="Gene3D" id="1.10.510.10">
    <property type="entry name" value="Transferase(Phosphotransferase) domain 1"/>
    <property type="match status" value="1"/>
</dbReference>
<evidence type="ECO:0000256" key="13">
    <source>
        <dbReference type="ARBA" id="ARBA00022840"/>
    </source>
</evidence>
<comment type="catalytic activity">
    <reaction evidence="17">
        <text>L-threonyl-[protein] + ATP = O-phospho-L-threonyl-[protein] + ADP + H(+)</text>
        <dbReference type="Rhea" id="RHEA:46608"/>
        <dbReference type="Rhea" id="RHEA-COMP:11060"/>
        <dbReference type="Rhea" id="RHEA-COMP:11605"/>
        <dbReference type="ChEBI" id="CHEBI:15378"/>
        <dbReference type="ChEBI" id="CHEBI:30013"/>
        <dbReference type="ChEBI" id="CHEBI:30616"/>
        <dbReference type="ChEBI" id="CHEBI:61977"/>
        <dbReference type="ChEBI" id="CHEBI:456216"/>
        <dbReference type="EC" id="2.7.11.1"/>
    </reaction>
</comment>
<evidence type="ECO:0000313" key="22">
    <source>
        <dbReference type="Proteomes" id="UP001566132"/>
    </source>
</evidence>
<dbReference type="Pfam" id="PF00069">
    <property type="entry name" value="Pkinase"/>
    <property type="match status" value="1"/>
</dbReference>
<dbReference type="FunFam" id="3.30.200.20:FF:000077">
    <property type="entry name" value="Putative Serine/threonine-protein kinase/endoribonuclease IRE1"/>
    <property type="match status" value="1"/>
</dbReference>
<comment type="cofactor">
    <cofactor evidence="1">
        <name>Mg(2+)</name>
        <dbReference type="ChEBI" id="CHEBI:18420"/>
    </cofactor>
</comment>
<dbReference type="PANTHER" id="PTHR13954:SF6">
    <property type="entry name" value="NON-SPECIFIC SERINE_THREONINE PROTEIN KINASE"/>
    <property type="match status" value="1"/>
</dbReference>
<dbReference type="PANTHER" id="PTHR13954">
    <property type="entry name" value="IRE1-RELATED"/>
    <property type="match status" value="1"/>
</dbReference>
<evidence type="ECO:0000256" key="16">
    <source>
        <dbReference type="ARBA" id="ARBA00023268"/>
    </source>
</evidence>
<keyword evidence="7" id="KW-0812">Transmembrane</keyword>
<evidence type="ECO:0000259" key="20">
    <source>
        <dbReference type="PROSITE" id="PS51392"/>
    </source>
</evidence>
<keyword evidence="10" id="KW-0418">Kinase</keyword>
<dbReference type="SMART" id="SM00580">
    <property type="entry name" value="PUG"/>
    <property type="match status" value="1"/>
</dbReference>
<dbReference type="CDD" id="cd10422">
    <property type="entry name" value="RNase_Ire1"/>
    <property type="match status" value="1"/>
</dbReference>
<feature type="domain" description="KEN" evidence="20">
    <location>
        <begin position="774"/>
        <end position="902"/>
    </location>
</feature>
<dbReference type="GO" id="GO:0005524">
    <property type="term" value="F:ATP binding"/>
    <property type="evidence" value="ECO:0007669"/>
    <property type="project" value="UniProtKB-KW"/>
</dbReference>
<dbReference type="SUPFAM" id="SSF50998">
    <property type="entry name" value="Quinoprotein alcohol dehydrogenase-like"/>
    <property type="match status" value="1"/>
</dbReference>
<evidence type="ECO:0000256" key="1">
    <source>
        <dbReference type="ARBA" id="ARBA00001946"/>
    </source>
</evidence>
<comment type="subcellular location">
    <subcellularLocation>
        <location evidence="2">Endoplasmic reticulum membrane</location>
        <topology evidence="2">Single-pass type I membrane protein</topology>
    </subcellularLocation>
</comment>
<evidence type="ECO:0000256" key="9">
    <source>
        <dbReference type="ARBA" id="ARBA00022741"/>
    </source>
</evidence>
<keyword evidence="4" id="KW-0723">Serine/threonine-protein kinase</keyword>
<keyword evidence="12" id="KW-0256">Endoplasmic reticulum</keyword>
<evidence type="ECO:0000256" key="12">
    <source>
        <dbReference type="ARBA" id="ARBA00022824"/>
    </source>
</evidence>
<dbReference type="InterPro" id="IPR010513">
    <property type="entry name" value="KEN_dom"/>
</dbReference>
<keyword evidence="22" id="KW-1185">Reference proteome</keyword>
<keyword evidence="15" id="KW-0472">Membrane</keyword>
<dbReference type="PROSITE" id="PS50011">
    <property type="entry name" value="PROTEIN_KINASE_DOM"/>
    <property type="match status" value="1"/>
</dbReference>
<evidence type="ECO:0000256" key="11">
    <source>
        <dbReference type="ARBA" id="ARBA00022801"/>
    </source>
</evidence>
<dbReference type="PROSITE" id="PS00108">
    <property type="entry name" value="PROTEIN_KINASE_ST"/>
    <property type="match status" value="1"/>
</dbReference>
<keyword evidence="8" id="KW-0732">Signal</keyword>
<dbReference type="AlphaFoldDB" id="A0ABD1END1"/>
<evidence type="ECO:0000256" key="18">
    <source>
        <dbReference type="ARBA" id="ARBA00048679"/>
    </source>
</evidence>
<dbReference type="InterPro" id="IPR038357">
    <property type="entry name" value="KEN_sf"/>
</dbReference>
<dbReference type="Proteomes" id="UP001566132">
    <property type="component" value="Unassembled WGS sequence"/>
</dbReference>
<evidence type="ECO:0000256" key="8">
    <source>
        <dbReference type="ARBA" id="ARBA00022729"/>
    </source>
</evidence>
<keyword evidence="16" id="KW-0511">Multifunctional enzyme</keyword>
<dbReference type="Pfam" id="PF06479">
    <property type="entry name" value="Ribonuc_2-5A"/>
    <property type="match status" value="1"/>
</dbReference>
<dbReference type="InterPro" id="IPR000719">
    <property type="entry name" value="Prot_kinase_dom"/>
</dbReference>
<keyword evidence="14" id="KW-1133">Transmembrane helix</keyword>
<dbReference type="Gene3D" id="1.20.1440.180">
    <property type="entry name" value="KEN domain"/>
    <property type="match status" value="1"/>
</dbReference>
<proteinExistence type="predicted"/>
<dbReference type="CDD" id="cd09769">
    <property type="entry name" value="Luminal_IRE1"/>
    <property type="match status" value="1"/>
</dbReference>
<dbReference type="GO" id="GO:0080090">
    <property type="term" value="P:regulation of primary metabolic process"/>
    <property type="evidence" value="ECO:0007669"/>
    <property type="project" value="UniProtKB-ARBA"/>
</dbReference>
<evidence type="ECO:0000256" key="3">
    <source>
        <dbReference type="ARBA" id="ARBA00012513"/>
    </source>
</evidence>
<dbReference type="SMART" id="SM00220">
    <property type="entry name" value="S_TKc"/>
    <property type="match status" value="1"/>
</dbReference>
<dbReference type="PROSITE" id="PS51392">
    <property type="entry name" value="KEN"/>
    <property type="match status" value="1"/>
</dbReference>
<evidence type="ECO:0000256" key="15">
    <source>
        <dbReference type="ARBA" id="ARBA00023136"/>
    </source>
</evidence>
<accession>A0ABD1END1</accession>
<comment type="catalytic activity">
    <reaction evidence="18">
        <text>L-seryl-[protein] + ATP = O-phospho-L-seryl-[protein] + ADP + H(+)</text>
        <dbReference type="Rhea" id="RHEA:17989"/>
        <dbReference type="Rhea" id="RHEA-COMP:9863"/>
        <dbReference type="Rhea" id="RHEA-COMP:11604"/>
        <dbReference type="ChEBI" id="CHEBI:15378"/>
        <dbReference type="ChEBI" id="CHEBI:29999"/>
        <dbReference type="ChEBI" id="CHEBI:30616"/>
        <dbReference type="ChEBI" id="CHEBI:83421"/>
        <dbReference type="ChEBI" id="CHEBI:456216"/>
        <dbReference type="EC" id="2.7.11.1"/>
    </reaction>
</comment>
<dbReference type="GO" id="GO:0005789">
    <property type="term" value="C:endoplasmic reticulum membrane"/>
    <property type="evidence" value="ECO:0007669"/>
    <property type="project" value="UniProtKB-SubCell"/>
</dbReference>
<evidence type="ECO:0000256" key="2">
    <source>
        <dbReference type="ARBA" id="ARBA00004115"/>
    </source>
</evidence>
<sequence>MQIKILIYLQICTYIGLVVNDEIKEAIVKLKYELAEEHEDRLLVVATLDGTLTALDKRTGVTKWKIKDQPIVQVPLDTTDALIPIFLPDPRDGSLYLMVNSREPLKKLPFSIPQLVHSSPCRSSNGILYTGKKKDTWYKLDPTNGNKERILGWGDNSPTCPIEVNNFIYIGRTKYNIMMIDTNSQNKKWNVTFYDYRAAEMGVDEFSNYELVHFTSSSSGKVLTLDRRRGNLLWEKDFHSPIIAMYLLSFDGLVKVPFTSLSNHTINYLASEIDSHMGLVNNPNHMKLYPTLYIGEHLHGLYALPSFVDQNVVTITSSDEGPLLLEGPNSPDSPKLYLSYPISGRNYKLPLDAFPEEILQSISEFDGHFVIYTGHYNVPNYSEADILGPNRPIKQIKLLTDASKISMGTQTELPEKITFSIEDNEESLSTIYYKNAKNWINQQENKGLKLTLIILTGFVLAMFWYLLMQVREMQNMSQNGSKGSQASFGRHGQVTAFSEELPGGLVKVGKITFHPEQLLGKGCEGTFVYRGEFDNRRVAVKRLLPECFTFADREVALLRESDAHPNVIRYYCMEQDRMFRYIALELCQATLTEYMQGQCDIATIRPLEILKQATAGLAHLHSLDIVHRDIKPHNVLISVPNSKGEVKVMISDFGLCKKLQFGRDSFSRRSGVTGTDGWIAPEMLTGTGRTTAAVDLFSLGCLYYYVLSKGSHAFGDVLRRQANILMGEYNLNQLQGLEWENELQKPLIEALLSSDPTKRPSCSVVLNHPIFWSSQKILSFFQDVSDRVEKAEFNDLVLQCLEVNGRQVVKEDWRVHIHEEVAKDLRKYRTYKGESVRDLLRALRNKKHHFRELTKEAQEYLGEIPEMFTNYWTNRFPLLLVHAYITMQCVANEMTFHNYYDKSFNYSTEKFKVQVDTFVTLNPVVLPAEMNLDHFKKKRNDSLGESYPRYSSGNSPKRDSILESVQENEEFYRNLSKETVDLNDIRISVNEERSIYVPPPRREHFPLRIRAKKKKKVDEPLIWAIKDK</sequence>
<dbReference type="CDD" id="cd13982">
    <property type="entry name" value="STKc_IRE1"/>
    <property type="match status" value="1"/>
</dbReference>
<dbReference type="GO" id="GO:0034976">
    <property type="term" value="P:response to endoplasmic reticulum stress"/>
    <property type="evidence" value="ECO:0007669"/>
    <property type="project" value="UniProtKB-ARBA"/>
</dbReference>
<keyword evidence="13" id="KW-0067">ATP-binding</keyword>
<evidence type="ECO:0000259" key="19">
    <source>
        <dbReference type="PROSITE" id="PS50011"/>
    </source>
</evidence>
<dbReference type="EC" id="2.7.11.1" evidence="3"/>
<dbReference type="Gene3D" id="2.130.10.10">
    <property type="entry name" value="YVTN repeat-like/Quinoprotein amine dehydrogenase"/>
    <property type="match status" value="1"/>
</dbReference>
<evidence type="ECO:0000256" key="14">
    <source>
        <dbReference type="ARBA" id="ARBA00022989"/>
    </source>
</evidence>
<dbReference type="EMBL" id="JBDJPC010000006">
    <property type="protein sequence ID" value="KAL1497233.1"/>
    <property type="molecule type" value="Genomic_DNA"/>
</dbReference>
<keyword evidence="9" id="KW-0547">Nucleotide-binding</keyword>
<keyword evidence="11" id="KW-0378">Hydrolase</keyword>
<dbReference type="GO" id="GO:0004674">
    <property type="term" value="F:protein serine/threonine kinase activity"/>
    <property type="evidence" value="ECO:0007669"/>
    <property type="project" value="UniProtKB-KW"/>
</dbReference>
<dbReference type="InterPro" id="IPR015943">
    <property type="entry name" value="WD40/YVTN_repeat-like_dom_sf"/>
</dbReference>
<evidence type="ECO:0000256" key="5">
    <source>
        <dbReference type="ARBA" id="ARBA00022553"/>
    </source>
</evidence>
<keyword evidence="6" id="KW-0808">Transferase</keyword>
<dbReference type="InterPro" id="IPR018391">
    <property type="entry name" value="PQQ_b-propeller_rpt"/>
</dbReference>
<comment type="caution">
    <text evidence="21">The sequence shown here is derived from an EMBL/GenBank/DDBJ whole genome shotgun (WGS) entry which is preliminary data.</text>
</comment>
<keyword evidence="5" id="KW-0597">Phosphoprotein</keyword>
<evidence type="ECO:0000256" key="17">
    <source>
        <dbReference type="ARBA" id="ARBA00047899"/>
    </source>
</evidence>
<gene>
    <name evidence="21" type="ORF">ABEB36_008228</name>
</gene>